<name>A0ABY6L504_9ARAC</name>
<reference evidence="1 2" key="1">
    <citation type="submission" date="2022-01" db="EMBL/GenBank/DDBJ databases">
        <title>A chromosomal length assembly of Cordylochernes scorpioides.</title>
        <authorList>
            <person name="Zeh D."/>
            <person name="Zeh J."/>
        </authorList>
    </citation>
    <scope>NUCLEOTIDE SEQUENCE [LARGE SCALE GENOMIC DNA]</scope>
    <source>
        <strain evidence="1">IN4F17</strain>
        <tissue evidence="1">Whole Body</tissue>
    </source>
</reference>
<proteinExistence type="predicted"/>
<keyword evidence="2" id="KW-1185">Reference proteome</keyword>
<evidence type="ECO:0000313" key="1">
    <source>
        <dbReference type="EMBL" id="UYV75287.1"/>
    </source>
</evidence>
<protein>
    <submittedName>
        <fullName evidence="1">HOGA1</fullName>
    </submittedName>
</protein>
<dbReference type="Proteomes" id="UP001235939">
    <property type="component" value="Chromosome 12"/>
</dbReference>
<dbReference type="Gene3D" id="3.20.20.70">
    <property type="entry name" value="Aldolase class I"/>
    <property type="match status" value="1"/>
</dbReference>
<dbReference type="EMBL" id="CP092874">
    <property type="protein sequence ID" value="UYV75287.1"/>
    <property type="molecule type" value="Genomic_DNA"/>
</dbReference>
<organism evidence="1 2">
    <name type="scientific">Cordylochernes scorpioides</name>
    <dbReference type="NCBI Taxonomy" id="51811"/>
    <lineage>
        <taxon>Eukaryota</taxon>
        <taxon>Metazoa</taxon>
        <taxon>Ecdysozoa</taxon>
        <taxon>Arthropoda</taxon>
        <taxon>Chelicerata</taxon>
        <taxon>Arachnida</taxon>
        <taxon>Pseudoscorpiones</taxon>
        <taxon>Cheliferoidea</taxon>
        <taxon>Chernetidae</taxon>
        <taxon>Cordylochernes</taxon>
    </lineage>
</organism>
<evidence type="ECO:0000313" key="2">
    <source>
        <dbReference type="Proteomes" id="UP001235939"/>
    </source>
</evidence>
<gene>
    <name evidence="1" type="ORF">LAZ67_12003339</name>
</gene>
<sequence>MSLYNLLRHSVSKRCWGIAYVSTKVNLTGVFPPIITPFNKEEKIDYGILEKNINTWNDIPFKDGTLCIII</sequence>
<accession>A0ABY6L504</accession>
<dbReference type="InterPro" id="IPR013785">
    <property type="entry name" value="Aldolase_TIM"/>
</dbReference>
<dbReference type="SUPFAM" id="SSF51569">
    <property type="entry name" value="Aldolase"/>
    <property type="match status" value="1"/>
</dbReference>